<protein>
    <submittedName>
        <fullName evidence="1">Uncharacterized protein</fullName>
    </submittedName>
</protein>
<organism evidence="1 2">
    <name type="scientific">Miscanthus lutarioriparius</name>
    <dbReference type="NCBI Taxonomy" id="422564"/>
    <lineage>
        <taxon>Eukaryota</taxon>
        <taxon>Viridiplantae</taxon>
        <taxon>Streptophyta</taxon>
        <taxon>Embryophyta</taxon>
        <taxon>Tracheophyta</taxon>
        <taxon>Spermatophyta</taxon>
        <taxon>Magnoliopsida</taxon>
        <taxon>Liliopsida</taxon>
        <taxon>Poales</taxon>
        <taxon>Poaceae</taxon>
        <taxon>PACMAD clade</taxon>
        <taxon>Panicoideae</taxon>
        <taxon>Andropogonodae</taxon>
        <taxon>Andropogoneae</taxon>
        <taxon>Saccharinae</taxon>
        <taxon>Miscanthus</taxon>
    </lineage>
</organism>
<name>A0A811RXN3_9POAL</name>
<dbReference type="Proteomes" id="UP000604825">
    <property type="component" value="Unassembled WGS sequence"/>
</dbReference>
<gene>
    <name evidence="1" type="ORF">NCGR_LOCUS58835</name>
</gene>
<proteinExistence type="predicted"/>
<dbReference type="AlphaFoldDB" id="A0A811RXN3"/>
<sequence>MWRGRNNGARVAVVEGEVHVERVENLELIVKIGIPSPAPPPPPPTSDGNQQLGCNVDQQAADFIRRSKERFRGEGGSNGQI</sequence>
<comment type="caution">
    <text evidence="1">The sequence shown here is derived from an EMBL/GenBank/DDBJ whole genome shotgun (WGS) entry which is preliminary data.</text>
</comment>
<accession>A0A811RXN3</accession>
<reference evidence="1" key="1">
    <citation type="submission" date="2020-10" db="EMBL/GenBank/DDBJ databases">
        <authorList>
            <person name="Han B."/>
            <person name="Lu T."/>
            <person name="Zhao Q."/>
            <person name="Huang X."/>
            <person name="Zhao Y."/>
        </authorList>
    </citation>
    <scope>NUCLEOTIDE SEQUENCE</scope>
</reference>
<evidence type="ECO:0000313" key="2">
    <source>
        <dbReference type="Proteomes" id="UP000604825"/>
    </source>
</evidence>
<dbReference type="EMBL" id="CAJGYO010000017">
    <property type="protein sequence ID" value="CAD6334737.1"/>
    <property type="molecule type" value="Genomic_DNA"/>
</dbReference>
<keyword evidence="2" id="KW-1185">Reference proteome</keyword>
<evidence type="ECO:0000313" key="1">
    <source>
        <dbReference type="EMBL" id="CAD6334737.1"/>
    </source>
</evidence>